<dbReference type="Pfam" id="PF00702">
    <property type="entry name" value="Hydrolase"/>
    <property type="match status" value="1"/>
</dbReference>
<accession>A0AAD1D5A5</accession>
<dbReference type="NCBIfam" id="TIGR01509">
    <property type="entry name" value="HAD-SF-IA-v3"/>
    <property type="match status" value="1"/>
</dbReference>
<name>A0AAD1D5A5_SPHMI</name>
<reference evidence="1 3" key="1">
    <citation type="submission" date="2018-06" db="EMBL/GenBank/DDBJ databases">
        <title>Complete Genome Sequence of the Microcystin-Degrading Bacterium Sphingosinicella microcystinivorans Strain B-9.</title>
        <authorList>
            <person name="Jin H."/>
            <person name="Nishizawa T."/>
            <person name="Guo Y."/>
            <person name="Nishizawa A."/>
            <person name="Park H."/>
            <person name="Kato H."/>
            <person name="Tsuji K."/>
            <person name="Harada K."/>
        </authorList>
    </citation>
    <scope>NUCLEOTIDE SEQUENCE [LARGE SCALE GENOMIC DNA]</scope>
    <source>
        <strain evidence="1 3">B9</strain>
    </source>
</reference>
<sequence>MLAESTDRSHDPRMDAFGHIETWIFDLDNTLYPPRANLFAQIDERMGAFIMRLIGCDAVEARRVQKRFFHDHGTTLRGLMDGHGVAPAEFLNFVHDIDMGVLEADGRMADAFAKLPGRKLVFTNADTTYAEKVLDRLGLGGVFEAVYDIHAMNYRPKPDPAAYQGFCAAHGIRPERALFVEDMARNLVPAKAMGMTTVWADNGAESGSYQADHDSIDHRIADVGDWLHSITTGVNA</sequence>
<dbReference type="InterPro" id="IPR010237">
    <property type="entry name" value="Pyr-5-nucltdase"/>
</dbReference>
<dbReference type="Gene3D" id="3.40.50.1000">
    <property type="entry name" value="HAD superfamily/HAD-like"/>
    <property type="match status" value="1"/>
</dbReference>
<dbReference type="Proteomes" id="UP000276029">
    <property type="component" value="Unassembled WGS sequence"/>
</dbReference>
<dbReference type="RefSeq" id="WP_243445574.1">
    <property type="nucleotide sequence ID" value="NZ_AP018711.1"/>
</dbReference>
<dbReference type="SFLD" id="SFLDG01132">
    <property type="entry name" value="C1.5.3:_5'-Nucleotidase_Like"/>
    <property type="match status" value="1"/>
</dbReference>
<dbReference type="InterPro" id="IPR036412">
    <property type="entry name" value="HAD-like_sf"/>
</dbReference>
<dbReference type="SUPFAM" id="SSF56784">
    <property type="entry name" value="HAD-like"/>
    <property type="match status" value="1"/>
</dbReference>
<dbReference type="PANTHER" id="PTHR12725">
    <property type="entry name" value="HALOACID DEHALOGENASE-LIKE HYDROLASE"/>
    <property type="match status" value="1"/>
</dbReference>
<dbReference type="AlphaFoldDB" id="A0AAD1D5A5"/>
<dbReference type="GO" id="GO:0016787">
    <property type="term" value="F:hydrolase activity"/>
    <property type="evidence" value="ECO:0007669"/>
    <property type="project" value="UniProtKB-KW"/>
</dbReference>
<dbReference type="Proteomes" id="UP000275727">
    <property type="component" value="Chromosome"/>
</dbReference>
<evidence type="ECO:0000313" key="1">
    <source>
        <dbReference type="EMBL" id="BBE33724.1"/>
    </source>
</evidence>
<proteinExistence type="predicted"/>
<keyword evidence="4" id="KW-1185">Reference proteome</keyword>
<evidence type="ECO:0000313" key="4">
    <source>
        <dbReference type="Proteomes" id="UP000276029"/>
    </source>
</evidence>
<dbReference type="NCBIfam" id="TIGR01993">
    <property type="entry name" value="Pyr-5-nucltdase"/>
    <property type="match status" value="1"/>
</dbReference>
<dbReference type="SFLD" id="SFLDS00003">
    <property type="entry name" value="Haloacid_Dehalogenase"/>
    <property type="match status" value="1"/>
</dbReference>
<gene>
    <name evidence="2" type="ORF">DFR51_0351</name>
    <name evidence="1" type="ORF">SmB9_13820</name>
</gene>
<dbReference type="SFLD" id="SFLDG01129">
    <property type="entry name" value="C1.5:_HAD__Beta-PGM__Phosphata"/>
    <property type="match status" value="1"/>
</dbReference>
<dbReference type="PANTHER" id="PTHR12725:SF117">
    <property type="entry name" value="HALOACID DEHALOGENASE-LIKE HYDROLASE"/>
    <property type="match status" value="1"/>
</dbReference>
<reference evidence="2 4" key="2">
    <citation type="submission" date="2018-10" db="EMBL/GenBank/DDBJ databases">
        <title>Genomic Encyclopedia of Type Strains, Phase IV (KMG-IV): sequencing the most valuable type-strain genomes for metagenomic binning, comparative biology and taxonomic classification.</title>
        <authorList>
            <person name="Goeker M."/>
        </authorList>
    </citation>
    <scope>NUCLEOTIDE SEQUENCE [LARGE SCALE GENOMIC DNA]</scope>
    <source>
        <strain evidence="2 4">DSM 19791</strain>
    </source>
</reference>
<dbReference type="KEGG" id="smic:SmB9_13820"/>
<protein>
    <submittedName>
        <fullName evidence="2">Hydrolase of the HAD superfamily</fullName>
    </submittedName>
    <submittedName>
        <fullName evidence="1">Pyrimidine 5'-nucleotidase</fullName>
    </submittedName>
</protein>
<dbReference type="InterPro" id="IPR006439">
    <property type="entry name" value="HAD-SF_hydro_IA"/>
</dbReference>
<organism evidence="1 3">
    <name type="scientific">Sphingosinicella microcystinivorans</name>
    <dbReference type="NCBI Taxonomy" id="335406"/>
    <lineage>
        <taxon>Bacteria</taxon>
        <taxon>Pseudomonadati</taxon>
        <taxon>Pseudomonadota</taxon>
        <taxon>Alphaproteobacteria</taxon>
        <taxon>Sphingomonadales</taxon>
        <taxon>Sphingosinicellaceae</taxon>
        <taxon>Sphingosinicella</taxon>
    </lineage>
</organism>
<evidence type="ECO:0000313" key="3">
    <source>
        <dbReference type="Proteomes" id="UP000275727"/>
    </source>
</evidence>
<evidence type="ECO:0000313" key="2">
    <source>
        <dbReference type="EMBL" id="RKS90809.1"/>
    </source>
</evidence>
<keyword evidence="2" id="KW-0378">Hydrolase</keyword>
<dbReference type="PRINTS" id="PR00413">
    <property type="entry name" value="HADHALOGNASE"/>
</dbReference>
<dbReference type="InterPro" id="IPR023214">
    <property type="entry name" value="HAD_sf"/>
</dbReference>
<dbReference type="EMBL" id="AP018711">
    <property type="protein sequence ID" value="BBE33724.1"/>
    <property type="molecule type" value="Genomic_DNA"/>
</dbReference>
<dbReference type="EMBL" id="RBWX01000007">
    <property type="protein sequence ID" value="RKS90809.1"/>
    <property type="molecule type" value="Genomic_DNA"/>
</dbReference>
<dbReference type="Gene3D" id="1.10.150.450">
    <property type="match status" value="1"/>
</dbReference>